<dbReference type="InterPro" id="IPR050059">
    <property type="entry name" value="ATP_synthase_B_chain"/>
</dbReference>
<dbReference type="EMBL" id="UINC01000063">
    <property type="protein sequence ID" value="SUZ48322.1"/>
    <property type="molecule type" value="Genomic_DNA"/>
</dbReference>
<feature type="transmembrane region" description="Helical" evidence="15">
    <location>
        <begin position="12"/>
        <end position="32"/>
    </location>
</feature>
<evidence type="ECO:0000256" key="9">
    <source>
        <dbReference type="ARBA" id="ARBA00022989"/>
    </source>
</evidence>
<comment type="similarity">
    <text evidence="3">Belongs to the ATPase B chain family.</text>
</comment>
<dbReference type="CDD" id="cd06503">
    <property type="entry name" value="ATP-synt_Fo_b"/>
    <property type="match status" value="1"/>
</dbReference>
<keyword evidence="10" id="KW-0406">Ion transport</keyword>
<proteinExistence type="inferred from homology"/>
<name>A0A381N155_9ZZZZ</name>
<dbReference type="InterPro" id="IPR005864">
    <property type="entry name" value="ATP_synth_F0_bsu_bac"/>
</dbReference>
<keyword evidence="5" id="KW-1003">Cell membrane</keyword>
<evidence type="ECO:0000256" key="8">
    <source>
        <dbReference type="ARBA" id="ARBA00022781"/>
    </source>
</evidence>
<gene>
    <name evidence="16" type="ORF">METZ01_LOCUS1176</name>
</gene>
<evidence type="ECO:0000256" key="6">
    <source>
        <dbReference type="ARBA" id="ARBA00022547"/>
    </source>
</evidence>
<keyword evidence="12" id="KW-0066">ATP synthesis</keyword>
<dbReference type="NCBIfam" id="TIGR01144">
    <property type="entry name" value="ATP_synt_b"/>
    <property type="match status" value="1"/>
</dbReference>
<comment type="subcellular location">
    <subcellularLocation>
        <location evidence="2">Endomembrane system</location>
    </subcellularLocation>
    <subcellularLocation>
        <location evidence="1">Membrane</location>
        <topology evidence="1">Single-pass membrane protein</topology>
    </subcellularLocation>
</comment>
<keyword evidence="8" id="KW-0375">Hydrogen ion transport</keyword>
<evidence type="ECO:0000256" key="2">
    <source>
        <dbReference type="ARBA" id="ARBA00004308"/>
    </source>
</evidence>
<evidence type="ECO:0000256" key="11">
    <source>
        <dbReference type="ARBA" id="ARBA00023136"/>
    </source>
</evidence>
<evidence type="ECO:0000256" key="14">
    <source>
        <dbReference type="SAM" id="Coils"/>
    </source>
</evidence>
<evidence type="ECO:0000256" key="13">
    <source>
        <dbReference type="ARBA" id="ARBA00025198"/>
    </source>
</evidence>
<dbReference type="GO" id="GO:0046961">
    <property type="term" value="F:proton-transporting ATPase activity, rotational mechanism"/>
    <property type="evidence" value="ECO:0007669"/>
    <property type="project" value="TreeGrafter"/>
</dbReference>
<dbReference type="InterPro" id="IPR002146">
    <property type="entry name" value="ATP_synth_b/b'su_bac/chlpt"/>
</dbReference>
<dbReference type="InterPro" id="IPR028987">
    <property type="entry name" value="ATP_synth_B-like_membr_sf"/>
</dbReference>
<sequence>MDNPLVQLDPGLFVWTIVTFLLLLLVLAKFAWNPLLKILKEREELIQSSLEDAEKAQQELSQLNSEGEAIVNKARAEAQKILSESKTASSKIKDEILKDAKEKAKSLAADAEKQIQIEKEKAIAEVKGEVVHLSLSVAEKLIKKNLSAEDNKALIDESLSQVKDYEA</sequence>
<comment type="function">
    <text evidence="13">F(1)F(0) ATP synthase produces ATP from ADP in the presence of a proton or sodium gradient. F-type ATPases consist of two structural domains, F(1) containing the extramembraneous catalytic core and F(0) containing the membrane proton channel, linked together by a central stalk and a peripheral stalk. During catalysis, ATP synthesis in the catalytic domain of F(1) is coupled via a rotary mechanism of the central stalk subunits to proton translocation.</text>
</comment>
<dbReference type="Gene3D" id="6.10.250.1580">
    <property type="match status" value="1"/>
</dbReference>
<dbReference type="GO" id="GO:0015986">
    <property type="term" value="P:proton motive force-driven ATP synthesis"/>
    <property type="evidence" value="ECO:0007669"/>
    <property type="project" value="InterPro"/>
</dbReference>
<organism evidence="16">
    <name type="scientific">marine metagenome</name>
    <dbReference type="NCBI Taxonomy" id="408172"/>
    <lineage>
        <taxon>unclassified sequences</taxon>
        <taxon>metagenomes</taxon>
        <taxon>ecological metagenomes</taxon>
    </lineage>
</organism>
<evidence type="ECO:0008006" key="17">
    <source>
        <dbReference type="Google" id="ProtNLM"/>
    </source>
</evidence>
<evidence type="ECO:0000256" key="1">
    <source>
        <dbReference type="ARBA" id="ARBA00004167"/>
    </source>
</evidence>
<evidence type="ECO:0000256" key="12">
    <source>
        <dbReference type="ARBA" id="ARBA00023310"/>
    </source>
</evidence>
<dbReference type="AlphaFoldDB" id="A0A381N155"/>
<dbReference type="HAMAP" id="MF_01398">
    <property type="entry name" value="ATP_synth_b_bprime"/>
    <property type="match status" value="1"/>
</dbReference>
<dbReference type="Pfam" id="PF00430">
    <property type="entry name" value="ATP-synt_B"/>
    <property type="match status" value="1"/>
</dbReference>
<dbReference type="PANTHER" id="PTHR33445:SF1">
    <property type="entry name" value="ATP SYNTHASE SUBUNIT B"/>
    <property type="match status" value="1"/>
</dbReference>
<dbReference type="GO" id="GO:0045259">
    <property type="term" value="C:proton-transporting ATP synthase complex"/>
    <property type="evidence" value="ECO:0007669"/>
    <property type="project" value="UniProtKB-KW"/>
</dbReference>
<evidence type="ECO:0000256" key="4">
    <source>
        <dbReference type="ARBA" id="ARBA00022448"/>
    </source>
</evidence>
<evidence type="ECO:0000313" key="16">
    <source>
        <dbReference type="EMBL" id="SUZ48322.1"/>
    </source>
</evidence>
<evidence type="ECO:0000256" key="5">
    <source>
        <dbReference type="ARBA" id="ARBA00022475"/>
    </source>
</evidence>
<dbReference type="GO" id="GO:0012505">
    <property type="term" value="C:endomembrane system"/>
    <property type="evidence" value="ECO:0007669"/>
    <property type="project" value="UniProtKB-SubCell"/>
</dbReference>
<keyword evidence="11 15" id="KW-0472">Membrane</keyword>
<keyword evidence="9 15" id="KW-1133">Transmembrane helix</keyword>
<keyword evidence="4" id="KW-0813">Transport</keyword>
<protein>
    <recommendedName>
        <fullName evidence="17">ATP synthase F0 subunit B</fullName>
    </recommendedName>
</protein>
<reference evidence="16" key="1">
    <citation type="submission" date="2018-05" db="EMBL/GenBank/DDBJ databases">
        <authorList>
            <person name="Lanie J.A."/>
            <person name="Ng W.-L."/>
            <person name="Kazmierczak K.M."/>
            <person name="Andrzejewski T.M."/>
            <person name="Davidsen T.M."/>
            <person name="Wayne K.J."/>
            <person name="Tettelin H."/>
            <person name="Glass J.I."/>
            <person name="Rusch D."/>
            <person name="Podicherti R."/>
            <person name="Tsui H.-C.T."/>
            <person name="Winkler M.E."/>
        </authorList>
    </citation>
    <scope>NUCLEOTIDE SEQUENCE</scope>
</reference>
<keyword evidence="14" id="KW-0175">Coiled coil</keyword>
<feature type="coiled-coil region" evidence="14">
    <location>
        <begin position="36"/>
        <end position="73"/>
    </location>
</feature>
<keyword evidence="6" id="KW-0138">CF(0)</keyword>
<evidence type="ECO:0000256" key="15">
    <source>
        <dbReference type="SAM" id="Phobius"/>
    </source>
</evidence>
<dbReference type="SUPFAM" id="SSF81573">
    <property type="entry name" value="F1F0 ATP synthase subunit B, membrane domain"/>
    <property type="match status" value="1"/>
</dbReference>
<evidence type="ECO:0000256" key="10">
    <source>
        <dbReference type="ARBA" id="ARBA00023065"/>
    </source>
</evidence>
<evidence type="ECO:0000256" key="3">
    <source>
        <dbReference type="ARBA" id="ARBA00005513"/>
    </source>
</evidence>
<evidence type="ECO:0000256" key="7">
    <source>
        <dbReference type="ARBA" id="ARBA00022692"/>
    </source>
</evidence>
<dbReference type="PANTHER" id="PTHR33445">
    <property type="entry name" value="ATP SYNTHASE SUBUNIT B', CHLOROPLASTIC"/>
    <property type="match status" value="1"/>
</dbReference>
<accession>A0A381N155</accession>
<keyword evidence="7 15" id="KW-0812">Transmembrane</keyword>